<feature type="compositionally biased region" description="Low complexity" evidence="6">
    <location>
        <begin position="574"/>
        <end position="584"/>
    </location>
</feature>
<dbReference type="SUPFAM" id="SSF57667">
    <property type="entry name" value="beta-beta-alpha zinc fingers"/>
    <property type="match status" value="2"/>
</dbReference>
<dbReference type="InterPro" id="IPR036236">
    <property type="entry name" value="Znf_C2H2_sf"/>
</dbReference>
<evidence type="ECO:0000256" key="3">
    <source>
        <dbReference type="ARBA" id="ARBA00022771"/>
    </source>
</evidence>
<dbReference type="Pfam" id="PF00096">
    <property type="entry name" value="zf-C2H2"/>
    <property type="match status" value="3"/>
</dbReference>
<feature type="region of interest" description="Disordered" evidence="6">
    <location>
        <begin position="320"/>
        <end position="371"/>
    </location>
</feature>
<dbReference type="PANTHER" id="PTHR19818:SF139">
    <property type="entry name" value="PAIR-RULE PROTEIN ODD-PAIRED"/>
    <property type="match status" value="1"/>
</dbReference>
<evidence type="ECO:0000313" key="8">
    <source>
        <dbReference type="EMBL" id="JAC39243.1"/>
    </source>
</evidence>
<evidence type="ECO:0000256" key="1">
    <source>
        <dbReference type="ARBA" id="ARBA00022723"/>
    </source>
</evidence>
<sequence length="709" mass="76501">MREKDHSPRKMLPSPKQGSVYPLLGLVPTTTYASQVPYDLSVTATRTSTAALGTSPLSLTISALSQSHNEAKNRKRCSSYDQPLDLRLAHKKHDGSNASGASSPLEDENSNLIYNITNYNNSNCHTKPTNAASPSNHNTQHAKTPSQTAQTLNCRSQREVSPTGIGCEKELNNNTLPSLCADAIAANLESLSGKHNKRLRTQKSELGVACLRISESLHMNAAAAAAAADRLPFVSSALHPTLLEAMAKAIPLPYRNPFVLPRPPTASSFSFLQPPLQKEMLPGSMQLSQSPSNETPLEFHFDSSGGRGNFSDALTHPQVSGNMTASPNKTAHNAGNGSSGCAVGGASKHLQQQISHNQQQLNHHARQQQLANTAGNRATLTADGVTMHHNSKKSVAASRATLHPNAAGNSATAQYKSKDRYTCKFCGKVFPRSANLTRHLRTHTGEQPYKCKYCERSFSISSNLQRHVRNIHNKERPFKCEICERCFGQQTNLDRHLKKHESDAVSLGLGMNERIRSLRRGGYCDNPTEESYFEEIRSFMGKVTQLPLGAAAAAAGSTINQSTTAGNQALAPKSPSTRSSTSSSSERDSSTSGGGLQIVQNDMFLEPEAEAEADTEIETEVGEEYVDRATANDMHVTTDPVNVCKDDDETTTTTKSITTATTPTAAAATKRDANRTARQSGDKSLYFAQTEVCFKRDSSSNSGSPLCAT</sequence>
<feature type="domain" description="C2H2-type" evidence="7">
    <location>
        <begin position="449"/>
        <end position="477"/>
    </location>
</feature>
<feature type="domain" description="C2H2-type" evidence="7">
    <location>
        <begin position="421"/>
        <end position="448"/>
    </location>
</feature>
<dbReference type="OrthoDB" id="9368434at2759"/>
<dbReference type="PROSITE" id="PS00028">
    <property type="entry name" value="ZINC_FINGER_C2H2_1"/>
    <property type="match status" value="3"/>
</dbReference>
<evidence type="ECO:0000256" key="4">
    <source>
        <dbReference type="ARBA" id="ARBA00022833"/>
    </source>
</evidence>
<keyword evidence="4" id="KW-0862">Zinc</keyword>
<keyword evidence="2" id="KW-0677">Repeat</keyword>
<dbReference type="InterPro" id="IPR050329">
    <property type="entry name" value="GLI_C2H2-zinc-finger"/>
</dbReference>
<feature type="region of interest" description="Disordered" evidence="6">
    <location>
        <begin position="632"/>
        <end position="682"/>
    </location>
</feature>
<feature type="region of interest" description="Disordered" evidence="6">
    <location>
        <begin position="124"/>
        <end position="154"/>
    </location>
</feature>
<accession>A0A034VCI3</accession>
<keyword evidence="1" id="KW-0479">Metal-binding</keyword>
<protein>
    <submittedName>
        <fullName evidence="8">MDS1 and EVI1 complex locus protein EVI1</fullName>
    </submittedName>
</protein>
<dbReference type="EMBL" id="GAKP01019709">
    <property type="protein sequence ID" value="JAC39243.1"/>
    <property type="molecule type" value="Transcribed_RNA"/>
</dbReference>
<reference evidence="8" key="1">
    <citation type="journal article" date="2014" name="BMC Genomics">
        <title>Characterizing the developmental transcriptome of the oriental fruit fly, Bactrocera dorsalis (Diptera: Tephritidae) through comparative genomic analysis with Drosophila melanogaster utilizing modENCODE datasets.</title>
        <authorList>
            <person name="Geib S.M."/>
            <person name="Calla B."/>
            <person name="Hall B."/>
            <person name="Hou S."/>
            <person name="Manoukis N.C."/>
        </authorList>
    </citation>
    <scope>NUCLEOTIDE SEQUENCE</scope>
    <source>
        <strain evidence="8">Punador</strain>
    </source>
</reference>
<name>A0A034VCI3_BACDO</name>
<dbReference type="FunFam" id="3.30.160.60:FF:000159">
    <property type="entry name" value="Mds1 and evi1 complex locus protein"/>
    <property type="match status" value="1"/>
</dbReference>
<feature type="compositionally biased region" description="Low complexity" evidence="6">
    <location>
        <begin position="349"/>
        <end position="371"/>
    </location>
</feature>
<organism evidence="8">
    <name type="scientific">Bactrocera dorsalis</name>
    <name type="common">Oriental fruit fly</name>
    <name type="synonym">Dacus dorsalis</name>
    <dbReference type="NCBI Taxonomy" id="27457"/>
    <lineage>
        <taxon>Eukaryota</taxon>
        <taxon>Metazoa</taxon>
        <taxon>Ecdysozoa</taxon>
        <taxon>Arthropoda</taxon>
        <taxon>Hexapoda</taxon>
        <taxon>Insecta</taxon>
        <taxon>Pterygota</taxon>
        <taxon>Neoptera</taxon>
        <taxon>Endopterygota</taxon>
        <taxon>Diptera</taxon>
        <taxon>Brachycera</taxon>
        <taxon>Muscomorpha</taxon>
        <taxon>Tephritoidea</taxon>
        <taxon>Tephritidae</taxon>
        <taxon>Bactrocera</taxon>
        <taxon>Bactrocera</taxon>
    </lineage>
</organism>
<feature type="domain" description="C2H2-type" evidence="7">
    <location>
        <begin position="478"/>
        <end position="505"/>
    </location>
</feature>
<dbReference type="InterPro" id="IPR013087">
    <property type="entry name" value="Znf_C2H2_type"/>
</dbReference>
<dbReference type="AlphaFoldDB" id="A0A034VCI3"/>
<dbReference type="PROSITE" id="PS50157">
    <property type="entry name" value="ZINC_FINGER_C2H2_2"/>
    <property type="match status" value="3"/>
</dbReference>
<feature type="compositionally biased region" description="Polar residues" evidence="6">
    <location>
        <begin position="320"/>
        <end position="336"/>
    </location>
</feature>
<keyword evidence="3 5" id="KW-0863">Zinc-finger</keyword>
<proteinExistence type="predicted"/>
<evidence type="ECO:0000256" key="2">
    <source>
        <dbReference type="ARBA" id="ARBA00022737"/>
    </source>
</evidence>
<dbReference type="GO" id="GO:0008270">
    <property type="term" value="F:zinc ion binding"/>
    <property type="evidence" value="ECO:0007669"/>
    <property type="project" value="UniProtKB-KW"/>
</dbReference>
<dbReference type="FunFam" id="3.30.160.60:FF:000112">
    <property type="entry name" value="Mds1 and evi1 complex locus protein"/>
    <property type="match status" value="1"/>
</dbReference>
<dbReference type="GO" id="GO:0000981">
    <property type="term" value="F:DNA-binding transcription factor activity, RNA polymerase II-specific"/>
    <property type="evidence" value="ECO:0007669"/>
    <property type="project" value="TreeGrafter"/>
</dbReference>
<dbReference type="FunFam" id="3.30.160.60:FF:000929">
    <property type="entry name" value="Uncharacterized protein, isoform B"/>
    <property type="match status" value="1"/>
</dbReference>
<dbReference type="GO" id="GO:0000978">
    <property type="term" value="F:RNA polymerase II cis-regulatory region sequence-specific DNA binding"/>
    <property type="evidence" value="ECO:0007669"/>
    <property type="project" value="TreeGrafter"/>
</dbReference>
<dbReference type="SMART" id="SM00355">
    <property type="entry name" value="ZnF_C2H2"/>
    <property type="match status" value="3"/>
</dbReference>
<evidence type="ECO:0000259" key="7">
    <source>
        <dbReference type="PROSITE" id="PS50157"/>
    </source>
</evidence>
<gene>
    <name evidence="8" type="primary">EVI1</name>
</gene>
<evidence type="ECO:0000256" key="6">
    <source>
        <dbReference type="SAM" id="MobiDB-lite"/>
    </source>
</evidence>
<dbReference type="PANTHER" id="PTHR19818">
    <property type="entry name" value="ZINC FINGER PROTEIN ZIC AND GLI"/>
    <property type="match status" value="1"/>
</dbReference>
<dbReference type="Gene3D" id="3.30.160.60">
    <property type="entry name" value="Classic Zinc Finger"/>
    <property type="match status" value="3"/>
</dbReference>
<feature type="compositionally biased region" description="Low complexity" evidence="6">
    <location>
        <begin position="651"/>
        <end position="668"/>
    </location>
</feature>
<feature type="region of interest" description="Disordered" evidence="6">
    <location>
        <begin position="563"/>
        <end position="596"/>
    </location>
</feature>
<dbReference type="GO" id="GO:0005634">
    <property type="term" value="C:nucleus"/>
    <property type="evidence" value="ECO:0007669"/>
    <property type="project" value="UniProtKB-ARBA"/>
</dbReference>
<evidence type="ECO:0000256" key="5">
    <source>
        <dbReference type="PROSITE-ProRule" id="PRU00042"/>
    </source>
</evidence>
<dbReference type="GO" id="GO:0045944">
    <property type="term" value="P:positive regulation of transcription by RNA polymerase II"/>
    <property type="evidence" value="ECO:0007669"/>
    <property type="project" value="UniProtKB-ARBA"/>
</dbReference>